<dbReference type="PROSITE" id="PS51257">
    <property type="entry name" value="PROKAR_LIPOPROTEIN"/>
    <property type="match status" value="1"/>
</dbReference>
<keyword evidence="2" id="KW-0732">Signal</keyword>
<keyword evidence="1" id="KW-0472">Membrane</keyword>
<dbReference type="AlphaFoldDB" id="A0A1H6LD21"/>
<sequence>MKRKHIPINAAFAIAVGMISCSISAHATTVDDVAAVARSYGYSEEDIQAGYNEYYSHPGDYPSERLDLAIEKLHVAGSQIITTGPQVVNPEVTTTVAVTDAENKQSVSDPDLITLTASDGSTFTRISREAFIKMSYDEKMSYLRTFTPVQQQAFIDDLSPEEYRSLMKQSPAEQKIQIVDKLSQAAEEMGLNITVDELTDDSLTLAMRNEKGELVNVSTAGATVEDTGYDRRGILAAACGLIGIAITAVYLLMRRMRSEETE</sequence>
<organism evidence="3 4">
    <name type="scientific">Ruminococcus flavefaciens</name>
    <dbReference type="NCBI Taxonomy" id="1265"/>
    <lineage>
        <taxon>Bacteria</taxon>
        <taxon>Bacillati</taxon>
        <taxon>Bacillota</taxon>
        <taxon>Clostridia</taxon>
        <taxon>Eubacteriales</taxon>
        <taxon>Oscillospiraceae</taxon>
        <taxon>Ruminococcus</taxon>
    </lineage>
</organism>
<dbReference type="EMBL" id="FNWV01000015">
    <property type="protein sequence ID" value="SEH82548.1"/>
    <property type="molecule type" value="Genomic_DNA"/>
</dbReference>
<evidence type="ECO:0000256" key="1">
    <source>
        <dbReference type="SAM" id="Phobius"/>
    </source>
</evidence>
<feature type="signal peptide" evidence="2">
    <location>
        <begin position="1"/>
        <end position="27"/>
    </location>
</feature>
<feature type="chain" id="PRO_5010311190" evidence="2">
    <location>
        <begin position="28"/>
        <end position="262"/>
    </location>
</feature>
<accession>A0A1H6LD21</accession>
<evidence type="ECO:0000313" key="4">
    <source>
        <dbReference type="Proteomes" id="UP000183190"/>
    </source>
</evidence>
<name>A0A1H6LD21_RUMFL</name>
<gene>
    <name evidence="3" type="ORF">SAMN02910265_02896</name>
</gene>
<dbReference type="OrthoDB" id="1819798at2"/>
<dbReference type="RefSeq" id="WP_074718642.1">
    <property type="nucleotide sequence ID" value="NZ_FNWV01000015.1"/>
</dbReference>
<feature type="transmembrane region" description="Helical" evidence="1">
    <location>
        <begin position="233"/>
        <end position="253"/>
    </location>
</feature>
<keyword evidence="1" id="KW-0812">Transmembrane</keyword>
<protein>
    <submittedName>
        <fullName evidence="3">Uncharacterized protein</fullName>
    </submittedName>
</protein>
<evidence type="ECO:0000313" key="3">
    <source>
        <dbReference type="EMBL" id="SEH82548.1"/>
    </source>
</evidence>
<keyword evidence="1" id="KW-1133">Transmembrane helix</keyword>
<evidence type="ECO:0000256" key="2">
    <source>
        <dbReference type="SAM" id="SignalP"/>
    </source>
</evidence>
<proteinExistence type="predicted"/>
<dbReference type="Proteomes" id="UP000183190">
    <property type="component" value="Unassembled WGS sequence"/>
</dbReference>
<reference evidence="3 4" key="1">
    <citation type="submission" date="2016-10" db="EMBL/GenBank/DDBJ databases">
        <authorList>
            <person name="de Groot N.N."/>
        </authorList>
    </citation>
    <scope>NUCLEOTIDE SEQUENCE [LARGE SCALE GENOMIC DNA]</scope>
    <source>
        <strain evidence="3 4">YAD2003</strain>
    </source>
</reference>